<keyword evidence="3" id="KW-1003">Cell membrane</keyword>
<evidence type="ECO:0000256" key="5">
    <source>
        <dbReference type="ARBA" id="ARBA00022989"/>
    </source>
</evidence>
<evidence type="ECO:0000259" key="8">
    <source>
        <dbReference type="PROSITE" id="PS50850"/>
    </source>
</evidence>
<dbReference type="PANTHER" id="PTHR23501">
    <property type="entry name" value="MAJOR FACILITATOR SUPERFAMILY"/>
    <property type="match status" value="1"/>
</dbReference>
<dbReference type="RefSeq" id="WP_227306187.1">
    <property type="nucleotide sequence ID" value="NZ_JAESVA010000002.1"/>
</dbReference>
<accession>A0A964E2Q0</accession>
<evidence type="ECO:0000256" key="3">
    <source>
        <dbReference type="ARBA" id="ARBA00022475"/>
    </source>
</evidence>
<keyword evidence="2" id="KW-0813">Transport</keyword>
<keyword evidence="5 7" id="KW-1133">Transmembrane helix</keyword>
<feature type="transmembrane region" description="Helical" evidence="7">
    <location>
        <begin position="150"/>
        <end position="169"/>
    </location>
</feature>
<evidence type="ECO:0000256" key="6">
    <source>
        <dbReference type="ARBA" id="ARBA00023136"/>
    </source>
</evidence>
<keyword evidence="6 7" id="KW-0472">Membrane</keyword>
<sequence length="522" mass="56296">MSATVANPIPLHERITPLTRTIVTICVMLATLMQALDSTIANVALPYMQGTLSANSDQINWVLTSYVVAAAIMTAPVGWMSARFGTKNVLTVSLIGFTVTSMLCGVAGSIGEMVIFRFLQGVFGAALVPLSQSTLLNIYPIEKRGSAMSIWGMGVMLGPILGPTLGGYLTDLYNWRYVFFVNLPFGILATIGVIIFMSKDDDKPVPGFDWTGFAILGIALAGLQLALDRGETKDWFGSNEVICETVIAALGFYLFTVHMLTSNKPLLPKGIFTDRNMLSAILMMFLVGLVLLSSSALLAPYLQRLSGYSVRSAGLEMAPRGFGTMAAMMICGRLGTKVDVRLQMLVGIVLLLLSLYWMTLWTPDVSSNWIITVIVVQGFGIGAVFMPLQMIAFATLNPALRGDGAAAMSLTRNVGMAIGTSVSSAIVTQMSQYEHAVLSWFITPFAHPFTTNAMRMLDPTTSLGAQQMDAMIQRQASIIGYGDAFKALMISSVPCLFLLLLMRKPKAAPKPAEPGETHMAMD</sequence>
<dbReference type="GO" id="GO:0005886">
    <property type="term" value="C:plasma membrane"/>
    <property type="evidence" value="ECO:0007669"/>
    <property type="project" value="UniProtKB-SubCell"/>
</dbReference>
<dbReference type="AlphaFoldDB" id="A0A964E2Q0"/>
<feature type="domain" description="Major facilitator superfamily (MFS) profile" evidence="8">
    <location>
        <begin position="23"/>
        <end position="506"/>
    </location>
</feature>
<dbReference type="Proteomes" id="UP000721844">
    <property type="component" value="Unassembled WGS sequence"/>
</dbReference>
<keyword evidence="4 7" id="KW-0812">Transmembrane</keyword>
<feature type="transmembrane region" description="Helical" evidence="7">
    <location>
        <begin position="21"/>
        <end position="41"/>
    </location>
</feature>
<feature type="transmembrane region" description="Helical" evidence="7">
    <location>
        <begin position="208"/>
        <end position="227"/>
    </location>
</feature>
<gene>
    <name evidence="9" type="ORF">ACELLULO517_04860</name>
</gene>
<protein>
    <submittedName>
        <fullName evidence="9">DHA2 family efflux MFS transporter permease subunit</fullName>
    </submittedName>
</protein>
<feature type="transmembrane region" description="Helical" evidence="7">
    <location>
        <begin position="369"/>
        <end position="393"/>
    </location>
</feature>
<dbReference type="Pfam" id="PF07690">
    <property type="entry name" value="MFS_1"/>
    <property type="match status" value="1"/>
</dbReference>
<dbReference type="GO" id="GO:0022857">
    <property type="term" value="F:transmembrane transporter activity"/>
    <property type="evidence" value="ECO:0007669"/>
    <property type="project" value="InterPro"/>
</dbReference>
<evidence type="ECO:0000256" key="4">
    <source>
        <dbReference type="ARBA" id="ARBA00022692"/>
    </source>
</evidence>
<proteinExistence type="predicted"/>
<feature type="transmembrane region" description="Helical" evidence="7">
    <location>
        <begin position="175"/>
        <end position="196"/>
    </location>
</feature>
<dbReference type="CDD" id="cd17503">
    <property type="entry name" value="MFS_LmrB_MDR_like"/>
    <property type="match status" value="1"/>
</dbReference>
<evidence type="ECO:0000313" key="9">
    <source>
        <dbReference type="EMBL" id="MCB8879554.1"/>
    </source>
</evidence>
<comment type="caution">
    <text evidence="9">The sequence shown here is derived from an EMBL/GenBank/DDBJ whole genome shotgun (WGS) entry which is preliminary data.</text>
</comment>
<dbReference type="InterPro" id="IPR020846">
    <property type="entry name" value="MFS_dom"/>
</dbReference>
<evidence type="ECO:0000256" key="1">
    <source>
        <dbReference type="ARBA" id="ARBA00004651"/>
    </source>
</evidence>
<evidence type="ECO:0000313" key="10">
    <source>
        <dbReference type="Proteomes" id="UP000721844"/>
    </source>
</evidence>
<comment type="subcellular location">
    <subcellularLocation>
        <location evidence="1">Cell membrane</location>
        <topology evidence="1">Multi-pass membrane protein</topology>
    </subcellularLocation>
</comment>
<dbReference type="SUPFAM" id="SSF103473">
    <property type="entry name" value="MFS general substrate transporter"/>
    <property type="match status" value="1"/>
</dbReference>
<dbReference type="EMBL" id="JAESVA010000002">
    <property type="protein sequence ID" value="MCB8879554.1"/>
    <property type="molecule type" value="Genomic_DNA"/>
</dbReference>
<dbReference type="InterPro" id="IPR036259">
    <property type="entry name" value="MFS_trans_sf"/>
</dbReference>
<dbReference type="PROSITE" id="PS50850">
    <property type="entry name" value="MFS"/>
    <property type="match status" value="1"/>
</dbReference>
<keyword evidence="10" id="KW-1185">Reference proteome</keyword>
<reference evidence="9 10" key="1">
    <citation type="journal article" date="2021" name="Microorganisms">
        <title>Acidisoma silvae sp. nov. and Acidisomacellulosilytica sp. nov., Two Acidophilic Bacteria Isolated from Decaying Wood, Hydrolyzing Cellulose and Producing Poly-3-hydroxybutyrate.</title>
        <authorList>
            <person name="Mieszkin S."/>
            <person name="Pouder E."/>
            <person name="Uroz S."/>
            <person name="Simon-Colin C."/>
            <person name="Alain K."/>
        </authorList>
    </citation>
    <scope>NUCLEOTIDE SEQUENCE [LARGE SCALE GENOMIC DNA]</scope>
    <source>
        <strain evidence="9 10">HW T5.17</strain>
    </source>
</reference>
<dbReference type="InterPro" id="IPR011701">
    <property type="entry name" value="MFS"/>
</dbReference>
<feature type="transmembrane region" description="Helical" evidence="7">
    <location>
        <begin position="342"/>
        <end position="363"/>
    </location>
</feature>
<evidence type="ECO:0000256" key="2">
    <source>
        <dbReference type="ARBA" id="ARBA00022448"/>
    </source>
</evidence>
<dbReference type="InterPro" id="IPR004638">
    <property type="entry name" value="EmrB-like"/>
</dbReference>
<feature type="transmembrane region" description="Helical" evidence="7">
    <location>
        <begin position="239"/>
        <end position="260"/>
    </location>
</feature>
<dbReference type="NCBIfam" id="TIGR00711">
    <property type="entry name" value="efflux_EmrB"/>
    <property type="match status" value="1"/>
</dbReference>
<organism evidence="9 10">
    <name type="scientific">Acidisoma cellulosilyticum</name>
    <dbReference type="NCBI Taxonomy" id="2802395"/>
    <lineage>
        <taxon>Bacteria</taxon>
        <taxon>Pseudomonadati</taxon>
        <taxon>Pseudomonadota</taxon>
        <taxon>Alphaproteobacteria</taxon>
        <taxon>Acetobacterales</taxon>
        <taxon>Acidocellaceae</taxon>
        <taxon>Acidisoma</taxon>
    </lineage>
</organism>
<dbReference type="PANTHER" id="PTHR23501:SF174">
    <property type="entry name" value="MULTIDRUG EXPORT PROTEIN EMRB-RELATED"/>
    <property type="match status" value="1"/>
</dbReference>
<feature type="transmembrane region" description="Helical" evidence="7">
    <location>
        <begin position="89"/>
        <end position="108"/>
    </location>
</feature>
<name>A0A964E2Q0_9PROT</name>
<feature type="transmembrane region" description="Helical" evidence="7">
    <location>
        <begin position="61"/>
        <end position="82"/>
    </location>
</feature>
<dbReference type="Gene3D" id="1.20.1250.20">
    <property type="entry name" value="MFS general substrate transporter like domains"/>
    <property type="match status" value="1"/>
</dbReference>
<evidence type="ECO:0000256" key="7">
    <source>
        <dbReference type="SAM" id="Phobius"/>
    </source>
</evidence>
<feature type="transmembrane region" description="Helical" evidence="7">
    <location>
        <begin position="478"/>
        <end position="501"/>
    </location>
</feature>
<feature type="transmembrane region" description="Helical" evidence="7">
    <location>
        <begin position="281"/>
        <end position="302"/>
    </location>
</feature>
<dbReference type="Gene3D" id="1.20.1720.10">
    <property type="entry name" value="Multidrug resistance protein D"/>
    <property type="match status" value="1"/>
</dbReference>